<evidence type="ECO:0000313" key="1">
    <source>
        <dbReference type="EMBL" id="KAL2913980.1"/>
    </source>
</evidence>
<organism evidence="1 2">
    <name type="scientific">Polyrhizophydium stewartii</name>
    <dbReference type="NCBI Taxonomy" id="2732419"/>
    <lineage>
        <taxon>Eukaryota</taxon>
        <taxon>Fungi</taxon>
        <taxon>Fungi incertae sedis</taxon>
        <taxon>Chytridiomycota</taxon>
        <taxon>Chytridiomycota incertae sedis</taxon>
        <taxon>Chytridiomycetes</taxon>
        <taxon>Rhizophydiales</taxon>
        <taxon>Rhizophydiales incertae sedis</taxon>
        <taxon>Polyrhizophydium</taxon>
    </lineage>
</organism>
<gene>
    <name evidence="1" type="ORF">HK105_206571</name>
</gene>
<dbReference type="EMBL" id="JADGIZ020000039">
    <property type="protein sequence ID" value="KAL2913980.1"/>
    <property type="molecule type" value="Genomic_DNA"/>
</dbReference>
<dbReference type="Proteomes" id="UP001527925">
    <property type="component" value="Unassembled WGS sequence"/>
</dbReference>
<protein>
    <submittedName>
        <fullName evidence="1">Uncharacterized protein</fullName>
    </submittedName>
</protein>
<reference evidence="1 2" key="1">
    <citation type="submission" date="2023-09" db="EMBL/GenBank/DDBJ databases">
        <title>Pangenome analysis of Batrachochytrium dendrobatidis and related Chytrids.</title>
        <authorList>
            <person name="Yacoub M.N."/>
            <person name="Stajich J.E."/>
            <person name="James T.Y."/>
        </authorList>
    </citation>
    <scope>NUCLEOTIDE SEQUENCE [LARGE SCALE GENOMIC DNA]</scope>
    <source>
        <strain evidence="1 2">JEL0888</strain>
    </source>
</reference>
<comment type="caution">
    <text evidence="1">The sequence shown here is derived from an EMBL/GenBank/DDBJ whole genome shotgun (WGS) entry which is preliminary data.</text>
</comment>
<name>A0ABR4N376_9FUNG</name>
<sequence>MFDQPRLRGVRLVDALRMNGLWTARSALRIAGLLVNHPFAADRCILCNNGIVNVHPLAHLVIVCVSVRADRRQASLNPLIDSAKEQDTQVNDDTILTRLLGGASQGEAAPGQTWLGRTVEHAQEGTKGRPPAARLADF</sequence>
<evidence type="ECO:0000313" key="2">
    <source>
        <dbReference type="Proteomes" id="UP001527925"/>
    </source>
</evidence>
<keyword evidence="2" id="KW-1185">Reference proteome</keyword>
<proteinExistence type="predicted"/>
<accession>A0ABR4N376</accession>